<accession>A0ABS0Y5M2</accession>
<dbReference type="EMBL" id="JAELXT010000027">
    <property type="protein sequence ID" value="MBJ6127579.1"/>
    <property type="molecule type" value="Genomic_DNA"/>
</dbReference>
<comment type="caution">
    <text evidence="1">The sequence shown here is derived from an EMBL/GenBank/DDBJ whole genome shotgun (WGS) entry which is preliminary data.</text>
</comment>
<organism evidence="1 2">
    <name type="scientific">Microvirga splendida</name>
    <dbReference type="NCBI Taxonomy" id="2795727"/>
    <lineage>
        <taxon>Bacteria</taxon>
        <taxon>Pseudomonadati</taxon>
        <taxon>Pseudomonadota</taxon>
        <taxon>Alphaproteobacteria</taxon>
        <taxon>Hyphomicrobiales</taxon>
        <taxon>Methylobacteriaceae</taxon>
        <taxon>Microvirga</taxon>
    </lineage>
</organism>
<proteinExistence type="predicted"/>
<reference evidence="2" key="1">
    <citation type="submission" date="2020-12" db="EMBL/GenBank/DDBJ databases">
        <title>Hymenobacter sp.</title>
        <authorList>
            <person name="Kim M.K."/>
        </authorList>
    </citation>
    <scope>NUCLEOTIDE SEQUENCE [LARGE SCALE GENOMIC DNA]</scope>
    <source>
        <strain evidence="2">BT325</strain>
    </source>
</reference>
<evidence type="ECO:0000313" key="2">
    <source>
        <dbReference type="Proteomes" id="UP000620670"/>
    </source>
</evidence>
<dbReference type="Proteomes" id="UP000620670">
    <property type="component" value="Unassembled WGS sequence"/>
</dbReference>
<keyword evidence="2" id="KW-1185">Reference proteome</keyword>
<evidence type="ECO:0000313" key="1">
    <source>
        <dbReference type="EMBL" id="MBJ6127579.1"/>
    </source>
</evidence>
<protein>
    <submittedName>
        <fullName evidence="1">Uncharacterized protein</fullName>
    </submittedName>
</protein>
<name>A0ABS0Y5M2_9HYPH</name>
<gene>
    <name evidence="1" type="ORF">JAO75_19435</name>
</gene>
<sequence>MSLQSIIAVSPIHLPILSAATGVGRSRDGHGTVAIVVKGDREDRSTGERNAR</sequence>
<dbReference type="RefSeq" id="WP_199050801.1">
    <property type="nucleotide sequence ID" value="NZ_JAELXT010000027.1"/>
</dbReference>